<accession>A0AAV4PJA8</accession>
<gene>
    <name evidence="2" type="ORF">CEXT_637171</name>
</gene>
<dbReference type="EMBL" id="BPLR01004780">
    <property type="protein sequence ID" value="GIX97432.1"/>
    <property type="molecule type" value="Genomic_DNA"/>
</dbReference>
<dbReference type="Proteomes" id="UP001054945">
    <property type="component" value="Unassembled WGS sequence"/>
</dbReference>
<feature type="region of interest" description="Disordered" evidence="1">
    <location>
        <begin position="71"/>
        <end position="94"/>
    </location>
</feature>
<reference evidence="2 3" key="1">
    <citation type="submission" date="2021-06" db="EMBL/GenBank/DDBJ databases">
        <title>Caerostris extrusa draft genome.</title>
        <authorList>
            <person name="Kono N."/>
            <person name="Arakawa K."/>
        </authorList>
    </citation>
    <scope>NUCLEOTIDE SEQUENCE [LARGE SCALE GENOMIC DNA]</scope>
</reference>
<feature type="compositionally biased region" description="Polar residues" evidence="1">
    <location>
        <begin position="85"/>
        <end position="94"/>
    </location>
</feature>
<keyword evidence="3" id="KW-1185">Reference proteome</keyword>
<evidence type="ECO:0000313" key="2">
    <source>
        <dbReference type="EMBL" id="GIX97432.1"/>
    </source>
</evidence>
<name>A0AAV4PJA8_CAEEX</name>
<dbReference type="AlphaFoldDB" id="A0AAV4PJA8"/>
<evidence type="ECO:0000313" key="3">
    <source>
        <dbReference type="Proteomes" id="UP001054945"/>
    </source>
</evidence>
<organism evidence="2 3">
    <name type="scientific">Caerostris extrusa</name>
    <name type="common">Bark spider</name>
    <name type="synonym">Caerostris bankana</name>
    <dbReference type="NCBI Taxonomy" id="172846"/>
    <lineage>
        <taxon>Eukaryota</taxon>
        <taxon>Metazoa</taxon>
        <taxon>Ecdysozoa</taxon>
        <taxon>Arthropoda</taxon>
        <taxon>Chelicerata</taxon>
        <taxon>Arachnida</taxon>
        <taxon>Araneae</taxon>
        <taxon>Araneomorphae</taxon>
        <taxon>Entelegynae</taxon>
        <taxon>Araneoidea</taxon>
        <taxon>Araneidae</taxon>
        <taxon>Caerostris</taxon>
    </lineage>
</organism>
<sequence length="94" mass="10731">MVQIEMEHWNADFIPFMPQKVNLLSIESHYLAIDINSSDIYKRLTNKLSSQKLITDSTLPQRMPTLNEFEVASSSDESDFVTSSPQENPLTGLR</sequence>
<evidence type="ECO:0000256" key="1">
    <source>
        <dbReference type="SAM" id="MobiDB-lite"/>
    </source>
</evidence>
<protein>
    <submittedName>
        <fullName evidence="2">Uncharacterized protein</fullName>
    </submittedName>
</protein>
<comment type="caution">
    <text evidence="2">The sequence shown here is derived from an EMBL/GenBank/DDBJ whole genome shotgun (WGS) entry which is preliminary data.</text>
</comment>
<proteinExistence type="predicted"/>